<dbReference type="InterPro" id="IPR013136">
    <property type="entry name" value="WSTF_Acf1_Cbp146"/>
</dbReference>
<dbReference type="Proteomes" id="UP000783686">
    <property type="component" value="Unassembled WGS sequence"/>
</dbReference>
<dbReference type="GO" id="GO:0006338">
    <property type="term" value="P:chromatin remodeling"/>
    <property type="evidence" value="ECO:0007669"/>
    <property type="project" value="InterPro"/>
</dbReference>
<dbReference type="GO" id="GO:0045740">
    <property type="term" value="P:positive regulation of DNA replication"/>
    <property type="evidence" value="ECO:0007669"/>
    <property type="project" value="TreeGrafter"/>
</dbReference>
<dbReference type="Gene3D" id="3.30.40.10">
    <property type="entry name" value="Zinc/RING finger domain, C3HC4 (zinc finger)"/>
    <property type="match status" value="1"/>
</dbReference>
<evidence type="ECO:0000256" key="3">
    <source>
        <dbReference type="PROSITE-ProRule" id="PRU00475"/>
    </source>
</evidence>
<dbReference type="AlphaFoldDB" id="A0A811K9C4"/>
<feature type="compositionally biased region" description="Basic and acidic residues" evidence="4">
    <location>
        <begin position="928"/>
        <end position="937"/>
    </location>
</feature>
<dbReference type="InterPro" id="IPR011011">
    <property type="entry name" value="Znf_FYVE_PHD"/>
</dbReference>
<comment type="subcellular location">
    <subcellularLocation>
        <location evidence="1 3">Nucleus</location>
    </subcellularLocation>
</comment>
<feature type="region of interest" description="Disordered" evidence="4">
    <location>
        <begin position="928"/>
        <end position="992"/>
    </location>
</feature>
<dbReference type="PROSITE" id="PS51136">
    <property type="entry name" value="WAC"/>
    <property type="match status" value="1"/>
</dbReference>
<dbReference type="InterPro" id="IPR047171">
    <property type="entry name" value="BAZ1A"/>
</dbReference>
<dbReference type="GO" id="GO:0008623">
    <property type="term" value="C:CHRAC"/>
    <property type="evidence" value="ECO:0007669"/>
    <property type="project" value="TreeGrafter"/>
</dbReference>
<dbReference type="GO" id="GO:0006355">
    <property type="term" value="P:regulation of DNA-templated transcription"/>
    <property type="evidence" value="ECO:0007669"/>
    <property type="project" value="TreeGrafter"/>
</dbReference>
<dbReference type="OrthoDB" id="332390at2759"/>
<dbReference type="PANTHER" id="PTHR46510">
    <property type="entry name" value="BROMODOMAIN ADJACENT TO ZINC FINGER DOMAIN PROTEIN 1A"/>
    <property type="match status" value="1"/>
</dbReference>
<name>A0A811K9C4_9BILA</name>
<evidence type="ECO:0000259" key="5">
    <source>
        <dbReference type="PROSITE" id="PS51136"/>
    </source>
</evidence>
<protein>
    <recommendedName>
        <fullName evidence="5">WAC domain-containing protein</fullName>
    </recommendedName>
</protein>
<dbReference type="InterPro" id="IPR013083">
    <property type="entry name" value="Znf_RING/FYVE/PHD"/>
</dbReference>
<dbReference type="EMBL" id="CAJFCW020000002">
    <property type="protein sequence ID" value="CAG9094846.1"/>
    <property type="molecule type" value="Genomic_DNA"/>
</dbReference>
<comment type="caution">
    <text evidence="6">The sequence shown here is derived from an EMBL/GenBank/DDBJ whole genome shotgun (WGS) entry which is preliminary data.</text>
</comment>
<evidence type="ECO:0000313" key="7">
    <source>
        <dbReference type="Proteomes" id="UP000614601"/>
    </source>
</evidence>
<evidence type="ECO:0000256" key="4">
    <source>
        <dbReference type="SAM" id="MobiDB-lite"/>
    </source>
</evidence>
<keyword evidence="2 3" id="KW-0539">Nucleus</keyword>
<proteinExistence type="predicted"/>
<evidence type="ECO:0000313" key="6">
    <source>
        <dbReference type="EMBL" id="CAD5211987.1"/>
    </source>
</evidence>
<reference evidence="6" key="1">
    <citation type="submission" date="2020-09" db="EMBL/GenBank/DDBJ databases">
        <authorList>
            <person name="Kikuchi T."/>
        </authorList>
    </citation>
    <scope>NUCLEOTIDE SEQUENCE</scope>
    <source>
        <strain evidence="6">SH1</strain>
    </source>
</reference>
<dbReference type="GO" id="GO:0000228">
    <property type="term" value="C:nuclear chromosome"/>
    <property type="evidence" value="ECO:0007669"/>
    <property type="project" value="TreeGrafter"/>
</dbReference>
<keyword evidence="7" id="KW-1185">Reference proteome</keyword>
<dbReference type="SUPFAM" id="SSF57903">
    <property type="entry name" value="FYVE/PHD zinc finger"/>
    <property type="match status" value="1"/>
</dbReference>
<dbReference type="Pfam" id="PF10537">
    <property type="entry name" value="WAC_Acf1_DNA_bd"/>
    <property type="match status" value="1"/>
</dbReference>
<dbReference type="InterPro" id="IPR028941">
    <property type="entry name" value="WHIM2_dom"/>
</dbReference>
<organism evidence="6 7">
    <name type="scientific">Bursaphelenchus okinawaensis</name>
    <dbReference type="NCBI Taxonomy" id="465554"/>
    <lineage>
        <taxon>Eukaryota</taxon>
        <taxon>Metazoa</taxon>
        <taxon>Ecdysozoa</taxon>
        <taxon>Nematoda</taxon>
        <taxon>Chromadorea</taxon>
        <taxon>Rhabditida</taxon>
        <taxon>Tylenchina</taxon>
        <taxon>Tylenchomorpha</taxon>
        <taxon>Aphelenchoidea</taxon>
        <taxon>Aphelenchoididae</taxon>
        <taxon>Bursaphelenchus</taxon>
    </lineage>
</organism>
<feature type="domain" description="WAC" evidence="5">
    <location>
        <begin position="22"/>
        <end position="127"/>
    </location>
</feature>
<evidence type="ECO:0000256" key="1">
    <source>
        <dbReference type="ARBA" id="ARBA00004123"/>
    </source>
</evidence>
<dbReference type="EMBL" id="CAJFDH010000002">
    <property type="protein sequence ID" value="CAD5211987.1"/>
    <property type="molecule type" value="Genomic_DNA"/>
</dbReference>
<sequence length="992" mass="115413">MPLFKGTEPFRRALIPAPKKNSKVYYCEETKEVFQSYEKLFDRMLMLNSSLWTCAVTLKSGLTFEEAMKSEKNAHSGFPLYGQRPLYFFVKNYFQDDSIDKVVKNIMKWMSKRFFKGEWVKTYNVDRFTMAKIVDVTYKKVHLPLRHPDDYTYKVECYDEIEGANVVYECSQENLERLDSYGTQEALVKYFTQSLIKEGDNYNVSLKLALSLKIDEASFTDFFTGPDVFCTPEEYANDTQNEVKTTSSAYAFKERNAKIMRNKMLQERIHKGNESVDESEMEVVQNLPEFTLVSLPNFVTKDDFGQLLTIYTFLKAFSSELELEGTFSFRTLLKAVYTVYSQEFERFIYIFISARNECVATEDFDEADVNDPSDIPDEYLNELAGKNGLEIKKRCKLLEEIRLKYGHSLQSIPVDQKNITEILNLTLQTSGFCPRNVAMNVRKEKRGLISCADDELLQYSLKNPQVIQKLSEAHISALSSSERLELLHSFVQNLLTYGRFRTVHETMYADFDHLLDQTRKLSIIEAQYKGEYEDTEKLMSVFRDFKFKRNGHSKKIEGYLQEYRDKPSVFKCLKIAQMKFRFEYFVQEDRELLFDIHKKAVAIKIKEMSQIAQNMFKKMGGILLGTDRHLRKYYYIYDLSIVLIENENKWRIITSYKDIGKLMTMLLPCGKREGKLLAALKLCVERIGRTSEAFGYTEATLFQFPTPGIEEYKMDLFAADNAVRSELLQFGIKLFEKAFIVEPLVTKFAEWKEKLSTNCDTVGLYGENDFTIEYNDEVVVEKENVASLSRVQRLAVGLFQILNSIQLECMMVPFIDNYDNEFKPTITLVEFMKSLLKITSESQFFVHLSVFENMIRWTYRSYLQGKCIVCSGKGPAIMLTKCLCCNNKAHLECLDGVEKQEWTCNNCIRKAASSSRSTARKMMEKAIKTEENDKENGFDDIQQPTSTTRSMRKRVRPRYDDFIYNDQFNGSIKSEGDESQDSSNTKRSRRKV</sequence>
<dbReference type="PANTHER" id="PTHR46510:SF1">
    <property type="entry name" value="BROMODOMAIN ADJACENT TO ZINC FINGER DOMAIN PROTEIN 1A"/>
    <property type="match status" value="1"/>
</dbReference>
<dbReference type="Proteomes" id="UP000614601">
    <property type="component" value="Unassembled WGS sequence"/>
</dbReference>
<dbReference type="GO" id="GO:0003677">
    <property type="term" value="F:DNA binding"/>
    <property type="evidence" value="ECO:0007669"/>
    <property type="project" value="TreeGrafter"/>
</dbReference>
<dbReference type="GO" id="GO:0031445">
    <property type="term" value="P:regulation of heterochromatin formation"/>
    <property type="evidence" value="ECO:0007669"/>
    <property type="project" value="TreeGrafter"/>
</dbReference>
<gene>
    <name evidence="6" type="ORF">BOKJ2_LOCUS3978</name>
</gene>
<accession>A0A811K9C4</accession>
<dbReference type="Pfam" id="PF15613">
    <property type="entry name" value="WSD"/>
    <property type="match status" value="1"/>
</dbReference>
<evidence type="ECO:0000256" key="2">
    <source>
        <dbReference type="ARBA" id="ARBA00023242"/>
    </source>
</evidence>